<dbReference type="GO" id="GO:0102559">
    <property type="term" value="F:peptide chain release factor N(5)-glutamine methyltransferase activity"/>
    <property type="evidence" value="ECO:0007669"/>
    <property type="project" value="UniProtKB-EC"/>
</dbReference>
<keyword evidence="1 5" id="KW-0489">Methyltransferase</keyword>
<comment type="catalytic activity">
    <reaction evidence="4 5">
        <text>L-glutaminyl-[peptide chain release factor] + S-adenosyl-L-methionine = N(5)-methyl-L-glutaminyl-[peptide chain release factor] + S-adenosyl-L-homocysteine + H(+)</text>
        <dbReference type="Rhea" id="RHEA:42896"/>
        <dbReference type="Rhea" id="RHEA-COMP:10271"/>
        <dbReference type="Rhea" id="RHEA-COMP:10272"/>
        <dbReference type="ChEBI" id="CHEBI:15378"/>
        <dbReference type="ChEBI" id="CHEBI:30011"/>
        <dbReference type="ChEBI" id="CHEBI:57856"/>
        <dbReference type="ChEBI" id="CHEBI:59789"/>
        <dbReference type="ChEBI" id="CHEBI:61891"/>
        <dbReference type="EC" id="2.1.1.297"/>
    </reaction>
</comment>
<feature type="binding site" evidence="5">
    <location>
        <position position="145"/>
    </location>
    <ligand>
        <name>S-adenosyl-L-methionine</name>
        <dbReference type="ChEBI" id="CHEBI:59789"/>
    </ligand>
</feature>
<dbReference type="InterPro" id="IPR004556">
    <property type="entry name" value="HemK-like"/>
</dbReference>
<dbReference type="InterPro" id="IPR002052">
    <property type="entry name" value="DNA_methylase_N6_adenine_CS"/>
</dbReference>
<keyword evidence="3 5" id="KW-0949">S-adenosyl-L-methionine</keyword>
<dbReference type="SUPFAM" id="SSF53335">
    <property type="entry name" value="S-adenosyl-L-methionine-dependent methyltransferases"/>
    <property type="match status" value="1"/>
</dbReference>
<keyword evidence="9" id="KW-1185">Reference proteome</keyword>
<dbReference type="Proteomes" id="UP001597532">
    <property type="component" value="Unassembled WGS sequence"/>
</dbReference>
<dbReference type="NCBIfam" id="TIGR03534">
    <property type="entry name" value="RF_mod_PrmC"/>
    <property type="match status" value="1"/>
</dbReference>
<gene>
    <name evidence="5 8" type="primary">prmC</name>
    <name evidence="8" type="ORF">ACFS1K_07335</name>
</gene>
<feature type="binding site" evidence="5">
    <location>
        <begin position="188"/>
        <end position="191"/>
    </location>
    <ligand>
        <name>substrate</name>
    </ligand>
</feature>
<comment type="caution">
    <text evidence="5">Lacks conserved residue(s) required for the propagation of feature annotation.</text>
</comment>
<dbReference type="EMBL" id="JBHUOK010000029">
    <property type="protein sequence ID" value="MFD2789567.1"/>
    <property type="molecule type" value="Genomic_DNA"/>
</dbReference>
<comment type="function">
    <text evidence="5">Methylates the class 1 translation termination release factors RF1/PrfA and RF2/PrfB on the glutamine residue of the universally conserved GGQ motif.</text>
</comment>
<evidence type="ECO:0000259" key="6">
    <source>
        <dbReference type="Pfam" id="PF05175"/>
    </source>
</evidence>
<dbReference type="InterPro" id="IPR019874">
    <property type="entry name" value="RF_methyltr_PrmC"/>
</dbReference>
<dbReference type="RefSeq" id="WP_251809357.1">
    <property type="nucleotide sequence ID" value="NZ_CP166679.1"/>
</dbReference>
<evidence type="ECO:0000313" key="9">
    <source>
        <dbReference type="Proteomes" id="UP001597532"/>
    </source>
</evidence>
<dbReference type="InterPro" id="IPR040758">
    <property type="entry name" value="PrmC_N"/>
</dbReference>
<feature type="binding site" evidence="5">
    <location>
        <begin position="122"/>
        <end position="126"/>
    </location>
    <ligand>
        <name>S-adenosyl-L-methionine</name>
        <dbReference type="ChEBI" id="CHEBI:59789"/>
    </ligand>
</feature>
<name>A0ABW5VD40_9FLAO</name>
<feature type="domain" description="Release factor glutamine methyltransferase N-terminal" evidence="7">
    <location>
        <begin position="28"/>
        <end position="76"/>
    </location>
</feature>
<dbReference type="InterPro" id="IPR007848">
    <property type="entry name" value="Small_mtfrase_dom"/>
</dbReference>
<feature type="binding site" evidence="5">
    <location>
        <position position="188"/>
    </location>
    <ligand>
        <name>S-adenosyl-L-methionine</name>
        <dbReference type="ChEBI" id="CHEBI:59789"/>
    </ligand>
</feature>
<evidence type="ECO:0000259" key="7">
    <source>
        <dbReference type="Pfam" id="PF17827"/>
    </source>
</evidence>
<dbReference type="GO" id="GO:0032259">
    <property type="term" value="P:methylation"/>
    <property type="evidence" value="ECO:0007669"/>
    <property type="project" value="UniProtKB-KW"/>
</dbReference>
<dbReference type="InterPro" id="IPR050320">
    <property type="entry name" value="N5-glutamine_MTase"/>
</dbReference>
<keyword evidence="2 5" id="KW-0808">Transferase</keyword>
<sequence length="286" mass="32882">MQLKEIKNIFHKELDTLFPNEEVDSFFYLAIEHYLGLKRFVLALEPNLTISKEEEAQLFRVLSEVKLQRPIQYVLGNTQFCDLDFMVNENVLIPRPETEELVYWILDQLPHKGKEISILDIGTGSGCIAISLSKNLPNAEVKGLDISKKAIQVARSNAEKNNVKVEFVEFDALSLEDYEGQYDIIVSNPPYVRELEKSAMNKNVLDYEPSSALFVPDEDPLLFYKSIVRFASGHLNKGGMLFLEINQYLGGETKKLMEDMSFSEIELKEDIYGNHRMLKGVWNQYI</sequence>
<accession>A0ABW5VD40</accession>
<evidence type="ECO:0000256" key="5">
    <source>
        <dbReference type="HAMAP-Rule" id="MF_02126"/>
    </source>
</evidence>
<dbReference type="CDD" id="cd02440">
    <property type="entry name" value="AdoMet_MTases"/>
    <property type="match status" value="1"/>
</dbReference>
<reference evidence="9" key="1">
    <citation type="journal article" date="2019" name="Int. J. Syst. Evol. Microbiol.">
        <title>The Global Catalogue of Microorganisms (GCM) 10K type strain sequencing project: providing services to taxonomists for standard genome sequencing and annotation.</title>
        <authorList>
            <consortium name="The Broad Institute Genomics Platform"/>
            <consortium name="The Broad Institute Genome Sequencing Center for Infectious Disease"/>
            <person name="Wu L."/>
            <person name="Ma J."/>
        </authorList>
    </citation>
    <scope>NUCLEOTIDE SEQUENCE [LARGE SCALE GENOMIC DNA]</scope>
    <source>
        <strain evidence="9">KCTC 52924</strain>
    </source>
</reference>
<protein>
    <recommendedName>
        <fullName evidence="5">Release factor glutamine methyltransferase</fullName>
        <shortName evidence="5">RF MTase</shortName>
        <ecNumber evidence="5">2.1.1.297</ecNumber>
    </recommendedName>
    <alternativeName>
        <fullName evidence="5">N5-glutamine methyltransferase PrmC</fullName>
    </alternativeName>
    <alternativeName>
        <fullName evidence="5">Protein-(glutamine-N5) MTase PrmC</fullName>
    </alternativeName>
    <alternativeName>
        <fullName evidence="5">Protein-glutamine N-methyltransferase PrmC</fullName>
    </alternativeName>
</protein>
<organism evidence="8 9">
    <name type="scientific">Arenibacter antarcticus</name>
    <dbReference type="NCBI Taxonomy" id="2040469"/>
    <lineage>
        <taxon>Bacteria</taxon>
        <taxon>Pseudomonadati</taxon>
        <taxon>Bacteroidota</taxon>
        <taxon>Flavobacteriia</taxon>
        <taxon>Flavobacteriales</taxon>
        <taxon>Flavobacteriaceae</taxon>
        <taxon>Arenibacter</taxon>
    </lineage>
</organism>
<dbReference type="PANTHER" id="PTHR18895">
    <property type="entry name" value="HEMK METHYLTRANSFERASE"/>
    <property type="match status" value="1"/>
</dbReference>
<feature type="domain" description="Methyltransferase small" evidence="6">
    <location>
        <begin position="106"/>
        <end position="197"/>
    </location>
</feature>
<evidence type="ECO:0000256" key="4">
    <source>
        <dbReference type="ARBA" id="ARBA00048391"/>
    </source>
</evidence>
<dbReference type="Gene3D" id="3.40.50.150">
    <property type="entry name" value="Vaccinia Virus protein VP39"/>
    <property type="match status" value="1"/>
</dbReference>
<dbReference type="EC" id="2.1.1.297" evidence="5"/>
<dbReference type="NCBIfam" id="TIGR00536">
    <property type="entry name" value="hemK_fam"/>
    <property type="match status" value="1"/>
</dbReference>
<dbReference type="HAMAP" id="MF_02126">
    <property type="entry name" value="RF_methyltr_PrmC"/>
    <property type="match status" value="1"/>
</dbReference>
<dbReference type="InterPro" id="IPR029063">
    <property type="entry name" value="SAM-dependent_MTases_sf"/>
</dbReference>
<comment type="caution">
    <text evidence="8">The sequence shown here is derived from an EMBL/GenBank/DDBJ whole genome shotgun (WGS) entry which is preliminary data.</text>
</comment>
<evidence type="ECO:0000313" key="8">
    <source>
        <dbReference type="EMBL" id="MFD2789567.1"/>
    </source>
</evidence>
<dbReference type="Pfam" id="PF05175">
    <property type="entry name" value="MTS"/>
    <property type="match status" value="1"/>
</dbReference>
<comment type="similarity">
    <text evidence="5">Belongs to the protein N5-glutamine methyltransferase family. PrmC subfamily.</text>
</comment>
<proteinExistence type="inferred from homology"/>
<evidence type="ECO:0000256" key="3">
    <source>
        <dbReference type="ARBA" id="ARBA00022691"/>
    </source>
</evidence>
<dbReference type="Pfam" id="PF17827">
    <property type="entry name" value="PrmC_N"/>
    <property type="match status" value="1"/>
</dbReference>
<evidence type="ECO:0000256" key="1">
    <source>
        <dbReference type="ARBA" id="ARBA00022603"/>
    </source>
</evidence>
<evidence type="ECO:0000256" key="2">
    <source>
        <dbReference type="ARBA" id="ARBA00022679"/>
    </source>
</evidence>
<dbReference type="PROSITE" id="PS00092">
    <property type="entry name" value="N6_MTASE"/>
    <property type="match status" value="1"/>
</dbReference>
<dbReference type="Gene3D" id="1.10.8.10">
    <property type="entry name" value="DNA helicase RuvA subunit, C-terminal domain"/>
    <property type="match status" value="1"/>
</dbReference>
<dbReference type="PANTHER" id="PTHR18895:SF74">
    <property type="entry name" value="MTRF1L RELEASE FACTOR GLUTAMINE METHYLTRANSFERASE"/>
    <property type="match status" value="1"/>
</dbReference>